<dbReference type="GO" id="GO:0005524">
    <property type="term" value="F:ATP binding"/>
    <property type="evidence" value="ECO:0007669"/>
    <property type="project" value="UniProtKB-KW"/>
</dbReference>
<organism evidence="10 11">
    <name type="scientific">Schistosoma bovis</name>
    <name type="common">Blood fluke</name>
    <dbReference type="NCBI Taxonomy" id="6184"/>
    <lineage>
        <taxon>Eukaryota</taxon>
        <taxon>Metazoa</taxon>
        <taxon>Spiralia</taxon>
        <taxon>Lophotrochozoa</taxon>
        <taxon>Platyhelminthes</taxon>
        <taxon>Trematoda</taxon>
        <taxon>Digenea</taxon>
        <taxon>Strigeidida</taxon>
        <taxon>Schistosomatoidea</taxon>
        <taxon>Schistosomatidae</taxon>
        <taxon>Schistosoma</taxon>
    </lineage>
</organism>
<dbReference type="SUPFAM" id="SSF55681">
    <property type="entry name" value="Class II aaRS and biotin synthetases"/>
    <property type="match status" value="1"/>
</dbReference>
<dbReference type="PANTHER" id="PTHR42753:SF2">
    <property type="entry name" value="PROLINE--TRNA LIGASE"/>
    <property type="match status" value="1"/>
</dbReference>
<evidence type="ECO:0000256" key="6">
    <source>
        <dbReference type="ARBA" id="ARBA00023146"/>
    </source>
</evidence>
<keyword evidence="5" id="KW-0648">Protein biosynthesis</keyword>
<evidence type="ECO:0000256" key="7">
    <source>
        <dbReference type="ARBA" id="ARBA00029731"/>
    </source>
</evidence>
<evidence type="ECO:0000256" key="1">
    <source>
        <dbReference type="ARBA" id="ARBA00012831"/>
    </source>
</evidence>
<dbReference type="InterPro" id="IPR006195">
    <property type="entry name" value="aa-tRNA-synth_II"/>
</dbReference>
<keyword evidence="2" id="KW-0436">Ligase</keyword>
<reference evidence="10 11" key="1">
    <citation type="journal article" date="2019" name="PLoS Pathog.">
        <title>Genome sequence of the bovine parasite Schistosoma bovis Tanzania.</title>
        <authorList>
            <person name="Oey H."/>
            <person name="Zakrzewski M."/>
            <person name="Gobert G."/>
            <person name="Gravermann K."/>
            <person name="Stoye J."/>
            <person name="Jones M."/>
            <person name="Mcmanus D."/>
            <person name="Krause L."/>
        </authorList>
    </citation>
    <scope>NUCLEOTIDE SEQUENCE [LARGE SCALE GENOMIC DNA]</scope>
    <source>
        <strain evidence="10 11">TAN1997</strain>
    </source>
</reference>
<evidence type="ECO:0000256" key="5">
    <source>
        <dbReference type="ARBA" id="ARBA00022917"/>
    </source>
</evidence>
<sequence length="473" mass="53545">MSVFTFLSRSLPPLINIPGVTSTICISQKLLRLYGLIFSDSTGVYAFGPEVLRSLRKLESLVDNKMLQLGAQRVLLPTLGPRHIWEKSGRWSTMQSSLFRVKDRLSHEYCLQPTHEECITNFIACLNLSYKALPVLMYQITSKFRDEPHPKHGLVRGREFVMQDLYTFDASAEAAEETYRHVKTAYSDLLVNLGLPYLVASADPGNVGGLISEEFHVQADVGEDRILVCSKCSLKFNSELKGIYHSEGNYLQVKLLAHCVLYNLAQKYSMKFKVAHCFLLGERYSKCFDATYQSPSGSKLMFMGCYGLGISRLLAVCIEHLTRVAFPDKSKDQITQLRWPVRIAPYSGSIVLQKETAKDSVNPDELKYILDTIQSDSINFKLLGDILVDDRKELSLGRKILDQSRLGIPWILIVKSQRDGTYELIDVYKDRSCVATLEQARFAFSNPAVFDASSLPSWDHRQNERNINGNKLI</sequence>
<dbReference type="Pfam" id="PF00587">
    <property type="entry name" value="tRNA-synt_2b"/>
    <property type="match status" value="1"/>
</dbReference>
<dbReference type="PROSITE" id="PS50862">
    <property type="entry name" value="AA_TRNA_LIGASE_II"/>
    <property type="match status" value="1"/>
</dbReference>
<dbReference type="SUPFAM" id="SSF52954">
    <property type="entry name" value="Class II aaRS ABD-related"/>
    <property type="match status" value="1"/>
</dbReference>
<feature type="domain" description="Aminoacyl-transfer RNA synthetases class-II family profile" evidence="9">
    <location>
        <begin position="43"/>
        <end position="327"/>
    </location>
</feature>
<dbReference type="STRING" id="6184.A0A430QG54"/>
<dbReference type="GO" id="GO:0004827">
    <property type="term" value="F:proline-tRNA ligase activity"/>
    <property type="evidence" value="ECO:0007669"/>
    <property type="project" value="UniProtKB-EC"/>
</dbReference>
<dbReference type="InterPro" id="IPR050062">
    <property type="entry name" value="Pro-tRNA_synthetase"/>
</dbReference>
<gene>
    <name evidence="10" type="ORF">DC041_0010306</name>
</gene>
<name>A0A430QG54_SCHBO</name>
<evidence type="ECO:0000256" key="4">
    <source>
        <dbReference type="ARBA" id="ARBA00022840"/>
    </source>
</evidence>
<accession>A0A430QG54</accession>
<keyword evidence="6 10" id="KW-0030">Aminoacyl-tRNA synthetase</keyword>
<keyword evidence="4" id="KW-0067">ATP-binding</keyword>
<dbReference type="InterPro" id="IPR045864">
    <property type="entry name" value="aa-tRNA-synth_II/BPL/LPL"/>
</dbReference>
<dbReference type="InterPro" id="IPR002316">
    <property type="entry name" value="Pro-tRNA-ligase_IIa"/>
</dbReference>
<evidence type="ECO:0000313" key="10">
    <source>
        <dbReference type="EMBL" id="RTG86666.1"/>
    </source>
</evidence>
<dbReference type="InterPro" id="IPR002314">
    <property type="entry name" value="aa-tRNA-synt_IIb"/>
</dbReference>
<evidence type="ECO:0000259" key="9">
    <source>
        <dbReference type="PROSITE" id="PS50862"/>
    </source>
</evidence>
<evidence type="ECO:0000313" key="11">
    <source>
        <dbReference type="Proteomes" id="UP000290809"/>
    </source>
</evidence>
<dbReference type="GO" id="GO:0006433">
    <property type="term" value="P:prolyl-tRNA aminoacylation"/>
    <property type="evidence" value="ECO:0007669"/>
    <property type="project" value="InterPro"/>
</dbReference>
<dbReference type="PANTHER" id="PTHR42753">
    <property type="entry name" value="MITOCHONDRIAL RIBOSOME PROTEIN L39/PROLYL-TRNA LIGASE FAMILY MEMBER"/>
    <property type="match status" value="1"/>
</dbReference>
<evidence type="ECO:0000256" key="8">
    <source>
        <dbReference type="ARBA" id="ARBA00047671"/>
    </source>
</evidence>
<dbReference type="GO" id="GO:0005739">
    <property type="term" value="C:mitochondrion"/>
    <property type="evidence" value="ECO:0007669"/>
    <property type="project" value="TreeGrafter"/>
</dbReference>
<keyword evidence="11" id="KW-1185">Reference proteome</keyword>
<evidence type="ECO:0000256" key="2">
    <source>
        <dbReference type="ARBA" id="ARBA00022598"/>
    </source>
</evidence>
<proteinExistence type="predicted"/>
<dbReference type="Gene3D" id="3.40.50.800">
    <property type="entry name" value="Anticodon-binding domain"/>
    <property type="match status" value="1"/>
</dbReference>
<dbReference type="AlphaFoldDB" id="A0A430QG54"/>
<dbReference type="Gene3D" id="3.30.930.10">
    <property type="entry name" value="Bira Bifunctional Protein, Domain 2"/>
    <property type="match status" value="1"/>
</dbReference>
<dbReference type="PRINTS" id="PR01046">
    <property type="entry name" value="TRNASYNTHPRO"/>
</dbReference>
<comment type="caution">
    <text evidence="10">The sequence shown here is derived from an EMBL/GenBank/DDBJ whole genome shotgun (WGS) entry which is preliminary data.</text>
</comment>
<dbReference type="EC" id="6.1.1.15" evidence="1"/>
<evidence type="ECO:0000256" key="3">
    <source>
        <dbReference type="ARBA" id="ARBA00022741"/>
    </source>
</evidence>
<dbReference type="Proteomes" id="UP000290809">
    <property type="component" value="Unassembled WGS sequence"/>
</dbReference>
<comment type="catalytic activity">
    <reaction evidence="8">
        <text>tRNA(Pro) + L-proline + ATP = L-prolyl-tRNA(Pro) + AMP + diphosphate</text>
        <dbReference type="Rhea" id="RHEA:14305"/>
        <dbReference type="Rhea" id="RHEA-COMP:9700"/>
        <dbReference type="Rhea" id="RHEA-COMP:9702"/>
        <dbReference type="ChEBI" id="CHEBI:30616"/>
        <dbReference type="ChEBI" id="CHEBI:33019"/>
        <dbReference type="ChEBI" id="CHEBI:60039"/>
        <dbReference type="ChEBI" id="CHEBI:78442"/>
        <dbReference type="ChEBI" id="CHEBI:78532"/>
        <dbReference type="ChEBI" id="CHEBI:456215"/>
        <dbReference type="EC" id="6.1.1.15"/>
    </reaction>
</comment>
<keyword evidence="3" id="KW-0547">Nucleotide-binding</keyword>
<dbReference type="EMBL" id="QMKO01001775">
    <property type="protein sequence ID" value="RTG86666.1"/>
    <property type="molecule type" value="Genomic_DNA"/>
</dbReference>
<dbReference type="InterPro" id="IPR036621">
    <property type="entry name" value="Anticodon-bd_dom_sf"/>
</dbReference>
<protein>
    <recommendedName>
        <fullName evidence="1">proline--tRNA ligase</fullName>
        <ecNumber evidence="1">6.1.1.15</ecNumber>
    </recommendedName>
    <alternativeName>
        <fullName evidence="7">Prolyl-tRNA synthetase</fullName>
    </alternativeName>
</protein>